<keyword evidence="3" id="KW-1185">Reference proteome</keyword>
<organism evidence="2 3">
    <name type="scientific">Gelidibacter gilvus</name>
    <dbReference type="NCBI Taxonomy" id="59602"/>
    <lineage>
        <taxon>Bacteria</taxon>
        <taxon>Pseudomonadati</taxon>
        <taxon>Bacteroidota</taxon>
        <taxon>Flavobacteriia</taxon>
        <taxon>Flavobacteriales</taxon>
        <taxon>Flavobacteriaceae</taxon>
        <taxon>Gelidibacter</taxon>
    </lineage>
</organism>
<dbReference type="OrthoDB" id="9795306at2"/>
<evidence type="ECO:0000259" key="1">
    <source>
        <dbReference type="PROSITE" id="PS51819"/>
    </source>
</evidence>
<dbReference type="InterPro" id="IPR029068">
    <property type="entry name" value="Glyas_Bleomycin-R_OHBP_Dase"/>
</dbReference>
<dbReference type="AlphaFoldDB" id="A0A4Q0XGN0"/>
<evidence type="ECO:0000313" key="2">
    <source>
        <dbReference type="EMBL" id="RXJ49507.1"/>
    </source>
</evidence>
<reference evidence="2 3" key="1">
    <citation type="submission" date="2019-01" db="EMBL/GenBank/DDBJ databases">
        <title>Genome sequence of the Antarctic species Gelidibacter gilvus ACAM 158(T).</title>
        <authorList>
            <person name="Bowman J.P."/>
        </authorList>
    </citation>
    <scope>NUCLEOTIDE SEQUENCE [LARGE SCALE GENOMIC DNA]</scope>
    <source>
        <strain evidence="2 3">IC158</strain>
    </source>
</reference>
<dbReference type="Proteomes" id="UP000289792">
    <property type="component" value="Unassembled WGS sequence"/>
</dbReference>
<comment type="caution">
    <text evidence="2">The sequence shown here is derived from an EMBL/GenBank/DDBJ whole genome shotgun (WGS) entry which is preliminary data.</text>
</comment>
<dbReference type="EMBL" id="SDDZ01000007">
    <property type="protein sequence ID" value="RXJ49507.1"/>
    <property type="molecule type" value="Genomic_DNA"/>
</dbReference>
<proteinExistence type="predicted"/>
<dbReference type="SUPFAM" id="SSF54593">
    <property type="entry name" value="Glyoxalase/Bleomycin resistance protein/Dihydroxybiphenyl dioxygenase"/>
    <property type="match status" value="1"/>
</dbReference>
<dbReference type="RefSeq" id="WP_129017908.1">
    <property type="nucleotide sequence ID" value="NZ_SDDZ01000007.1"/>
</dbReference>
<evidence type="ECO:0000313" key="3">
    <source>
        <dbReference type="Proteomes" id="UP000289792"/>
    </source>
</evidence>
<sequence>MSSYKPKNYNSLSPYLIVDDAEKLVDLLKIVFDAKELRRYHREDGSIMHLELQLDDSVMMISDSTENYPAITAMLHIYVPDVFETFDLAIENDCLLLERPTTKADDTDARGAFMDYAGNYWSVSTQQDITIQ</sequence>
<dbReference type="Gene3D" id="3.30.720.120">
    <property type="match status" value="1"/>
</dbReference>
<dbReference type="PANTHER" id="PTHR34109:SF1">
    <property type="entry name" value="VOC DOMAIN-CONTAINING PROTEIN"/>
    <property type="match status" value="1"/>
</dbReference>
<accession>A0A4Q0XGN0</accession>
<gene>
    <name evidence="2" type="ORF">ESZ48_12925</name>
</gene>
<dbReference type="PANTHER" id="PTHR34109">
    <property type="entry name" value="BNAUNNG04460D PROTEIN-RELATED"/>
    <property type="match status" value="1"/>
</dbReference>
<dbReference type="PROSITE" id="PS51819">
    <property type="entry name" value="VOC"/>
    <property type="match status" value="1"/>
</dbReference>
<name>A0A4Q0XGN0_9FLAO</name>
<dbReference type="InterPro" id="IPR037523">
    <property type="entry name" value="VOC_core"/>
</dbReference>
<protein>
    <submittedName>
        <fullName evidence="2">VOC family protein</fullName>
    </submittedName>
</protein>
<feature type="domain" description="VOC" evidence="1">
    <location>
        <begin position="8"/>
        <end position="126"/>
    </location>
</feature>